<sequence length="384" mass="43875">MEDSMTIEDQKLNNWLTGGLTPHAPGFELAKYTHTVETHTSLRPKWFYLDRILDKMAPVFTSKPVIIEKELGTLDVLPTEILFIILQHLTVAELAQFRRCNRYSNYLIPGVPSLRAAMHIAPNVFKGLVALEIALHMTPQEMCMKFRQRHCERCRAGYRGEGLAQCIYLPTFQRICFPCLDPNLGTRKIPLPASKLAIEPWFLSPKEVAALPVHRSLPGTFTDGTQKHGVTGRHKMYEVPAHHTLRPLGSRIAAYRKRLNGDRDVVSRLNKRYRRETWKMEIFKCEEVECNVNQTPPPSSIKWMSPNDPLPDSVRLHMASVIVPWLDARGKDVDYGVFCSGCLASEYKPRRLHTKLSIIGHLRRCCVKPASETDSRDPPLWLCD</sequence>
<reference evidence="2" key="1">
    <citation type="submission" date="2023-01" db="EMBL/GenBank/DDBJ databases">
        <authorList>
            <person name="Van Ghelder C."/>
            <person name="Rancurel C."/>
        </authorList>
    </citation>
    <scope>NUCLEOTIDE SEQUENCE</scope>
    <source>
        <strain evidence="2">CNCM I-4278</strain>
    </source>
</reference>
<dbReference type="Pfam" id="PF00646">
    <property type="entry name" value="F-box"/>
    <property type="match status" value="1"/>
</dbReference>
<evidence type="ECO:0000313" key="3">
    <source>
        <dbReference type="Proteomes" id="UP001152607"/>
    </source>
</evidence>
<proteinExistence type="predicted"/>
<dbReference type="SUPFAM" id="SSF81383">
    <property type="entry name" value="F-box domain"/>
    <property type="match status" value="1"/>
</dbReference>
<dbReference type="OrthoDB" id="3681166at2759"/>
<organism evidence="2 3">
    <name type="scientific">Periconia digitata</name>
    <dbReference type="NCBI Taxonomy" id="1303443"/>
    <lineage>
        <taxon>Eukaryota</taxon>
        <taxon>Fungi</taxon>
        <taxon>Dikarya</taxon>
        <taxon>Ascomycota</taxon>
        <taxon>Pezizomycotina</taxon>
        <taxon>Dothideomycetes</taxon>
        <taxon>Pleosporomycetidae</taxon>
        <taxon>Pleosporales</taxon>
        <taxon>Massarineae</taxon>
        <taxon>Periconiaceae</taxon>
        <taxon>Periconia</taxon>
    </lineage>
</organism>
<accession>A0A9W4U2Z2</accession>
<dbReference type="PROSITE" id="PS50181">
    <property type="entry name" value="FBOX"/>
    <property type="match status" value="1"/>
</dbReference>
<dbReference type="AlphaFoldDB" id="A0A9W4U2Z2"/>
<gene>
    <name evidence="2" type="ORF">PDIGIT_LOCUS1270</name>
</gene>
<dbReference type="EMBL" id="CAOQHR010000001">
    <property type="protein sequence ID" value="CAI6259032.1"/>
    <property type="molecule type" value="Genomic_DNA"/>
</dbReference>
<comment type="caution">
    <text evidence="2">The sequence shown here is derived from an EMBL/GenBank/DDBJ whole genome shotgun (WGS) entry which is preliminary data.</text>
</comment>
<dbReference type="InterPro" id="IPR036047">
    <property type="entry name" value="F-box-like_dom_sf"/>
</dbReference>
<dbReference type="Proteomes" id="UP001152607">
    <property type="component" value="Unassembled WGS sequence"/>
</dbReference>
<protein>
    <recommendedName>
        <fullName evidence="1">F-box domain-containing protein</fullName>
    </recommendedName>
</protein>
<feature type="domain" description="F-box" evidence="1">
    <location>
        <begin position="71"/>
        <end position="128"/>
    </location>
</feature>
<name>A0A9W4U2Z2_9PLEO</name>
<evidence type="ECO:0000313" key="2">
    <source>
        <dbReference type="EMBL" id="CAI6259032.1"/>
    </source>
</evidence>
<evidence type="ECO:0000259" key="1">
    <source>
        <dbReference type="PROSITE" id="PS50181"/>
    </source>
</evidence>
<dbReference type="InterPro" id="IPR001810">
    <property type="entry name" value="F-box_dom"/>
</dbReference>
<keyword evidence="3" id="KW-1185">Reference proteome</keyword>